<dbReference type="EMBL" id="JAPNTZ010000016">
    <property type="protein sequence ID" value="MCY1143783.1"/>
    <property type="molecule type" value="Genomic_DNA"/>
</dbReference>
<keyword evidence="2" id="KW-1185">Reference proteome</keyword>
<gene>
    <name evidence="1" type="ORF">OWR29_37775</name>
</gene>
<organism evidence="1 2">
    <name type="scientific">Paractinoplanes pyxinae</name>
    <dbReference type="NCBI Taxonomy" id="2997416"/>
    <lineage>
        <taxon>Bacteria</taxon>
        <taxon>Bacillati</taxon>
        <taxon>Actinomycetota</taxon>
        <taxon>Actinomycetes</taxon>
        <taxon>Micromonosporales</taxon>
        <taxon>Micromonosporaceae</taxon>
        <taxon>Paractinoplanes</taxon>
    </lineage>
</organism>
<sequence>MRAKRRPVAAVKCRLSWKQARSMGGWVPSPARASRWRLSGIRSASVVLVTGRRALTISNGLAVDVGRAGSIGIGAPVFGVVVGTCAPYSPYPDQAAALAGIPVDPPPRVGLLGQPRTNTSINLLPGAVLLGYTDGLIELR</sequence>
<protein>
    <submittedName>
        <fullName evidence="1">Uncharacterized protein</fullName>
    </submittedName>
</protein>
<evidence type="ECO:0000313" key="2">
    <source>
        <dbReference type="Proteomes" id="UP001151002"/>
    </source>
</evidence>
<name>A0ABT4BB87_9ACTN</name>
<evidence type="ECO:0000313" key="1">
    <source>
        <dbReference type="EMBL" id="MCY1143783.1"/>
    </source>
</evidence>
<comment type="caution">
    <text evidence="1">The sequence shown here is derived from an EMBL/GenBank/DDBJ whole genome shotgun (WGS) entry which is preliminary data.</text>
</comment>
<reference evidence="1" key="1">
    <citation type="submission" date="2022-11" db="EMBL/GenBank/DDBJ databases">
        <authorList>
            <person name="Somphong A."/>
            <person name="Phongsopitanun W."/>
        </authorList>
    </citation>
    <scope>NUCLEOTIDE SEQUENCE</scope>
    <source>
        <strain evidence="1">Pm04-4</strain>
    </source>
</reference>
<dbReference type="RefSeq" id="WP_267568307.1">
    <property type="nucleotide sequence ID" value="NZ_JAPNTZ010000016.1"/>
</dbReference>
<proteinExistence type="predicted"/>
<dbReference type="Proteomes" id="UP001151002">
    <property type="component" value="Unassembled WGS sequence"/>
</dbReference>
<accession>A0ABT4BB87</accession>